<gene>
    <name evidence="1" type="ORF">RND71_008314</name>
</gene>
<protein>
    <submittedName>
        <fullName evidence="1">Uncharacterized protein</fullName>
    </submittedName>
</protein>
<comment type="caution">
    <text evidence="1">The sequence shown here is derived from an EMBL/GenBank/DDBJ whole genome shotgun (WGS) entry which is preliminary data.</text>
</comment>
<keyword evidence="2" id="KW-1185">Reference proteome</keyword>
<evidence type="ECO:0000313" key="2">
    <source>
        <dbReference type="Proteomes" id="UP001291623"/>
    </source>
</evidence>
<sequence length="116" mass="13397">MGNESWAIGPGRVDFRDLGIGYTGPCICLSIYETFEYGITVPIENENQTPSQANQATDENSRNWLFSQYYSVNSSRMPHFYAFVSFLKELWQTELLINIYFILFGKMGKVVKLEYP</sequence>
<dbReference type="Proteomes" id="UP001291623">
    <property type="component" value="Unassembled WGS sequence"/>
</dbReference>
<organism evidence="1 2">
    <name type="scientific">Anisodus tanguticus</name>
    <dbReference type="NCBI Taxonomy" id="243964"/>
    <lineage>
        <taxon>Eukaryota</taxon>
        <taxon>Viridiplantae</taxon>
        <taxon>Streptophyta</taxon>
        <taxon>Embryophyta</taxon>
        <taxon>Tracheophyta</taxon>
        <taxon>Spermatophyta</taxon>
        <taxon>Magnoliopsida</taxon>
        <taxon>eudicotyledons</taxon>
        <taxon>Gunneridae</taxon>
        <taxon>Pentapetalae</taxon>
        <taxon>asterids</taxon>
        <taxon>lamiids</taxon>
        <taxon>Solanales</taxon>
        <taxon>Solanaceae</taxon>
        <taxon>Solanoideae</taxon>
        <taxon>Hyoscyameae</taxon>
        <taxon>Anisodus</taxon>
    </lineage>
</organism>
<accession>A0AAE1SN06</accession>
<dbReference type="EMBL" id="JAVYJV010000004">
    <property type="protein sequence ID" value="KAK4372930.1"/>
    <property type="molecule type" value="Genomic_DNA"/>
</dbReference>
<name>A0AAE1SN06_9SOLA</name>
<reference evidence="1" key="1">
    <citation type="submission" date="2023-12" db="EMBL/GenBank/DDBJ databases">
        <title>Genome assembly of Anisodus tanguticus.</title>
        <authorList>
            <person name="Wang Y.-J."/>
        </authorList>
    </citation>
    <scope>NUCLEOTIDE SEQUENCE</scope>
    <source>
        <strain evidence="1">KB-2021</strain>
        <tissue evidence="1">Leaf</tissue>
    </source>
</reference>
<evidence type="ECO:0000313" key="1">
    <source>
        <dbReference type="EMBL" id="KAK4372930.1"/>
    </source>
</evidence>
<proteinExistence type="predicted"/>
<dbReference type="AlphaFoldDB" id="A0AAE1SN06"/>